<dbReference type="eggNOG" id="ENOG5033CHE">
    <property type="taxonomic scope" value="Bacteria"/>
</dbReference>
<sequence length="82" mass="9703">MIISEVYCYMKLGKLLAGGGERMCYKETCIVCDEQNKKGIHVFHHFICMDCHNDLIQTETNDEKYKFYVDRLKRIGENKIYS</sequence>
<evidence type="ECO:0000313" key="1">
    <source>
        <dbReference type="EMBL" id="ACJ32407.1"/>
    </source>
</evidence>
<organism evidence="1 2">
    <name type="scientific">Anoxybacillus flavithermus (strain DSM 21510 / WK1)</name>
    <dbReference type="NCBI Taxonomy" id="491915"/>
    <lineage>
        <taxon>Bacteria</taxon>
        <taxon>Bacillati</taxon>
        <taxon>Bacillota</taxon>
        <taxon>Bacilli</taxon>
        <taxon>Bacillales</taxon>
        <taxon>Anoxybacillaceae</taxon>
        <taxon>Anoxybacillus</taxon>
    </lineage>
</organism>
<dbReference type="Proteomes" id="UP000000742">
    <property type="component" value="Chromosome"/>
</dbReference>
<proteinExistence type="predicted"/>
<dbReference type="HOGENOM" id="CLU_187385_1_0_9"/>
<dbReference type="EMBL" id="CP000922">
    <property type="protein sequence ID" value="ACJ32407.1"/>
    <property type="molecule type" value="Genomic_DNA"/>
</dbReference>
<protein>
    <submittedName>
        <fullName evidence="1">Uncharacterized conserved protein CsfB</fullName>
    </submittedName>
</protein>
<dbReference type="Pfam" id="PF10764">
    <property type="entry name" value="Gin"/>
    <property type="match status" value="1"/>
</dbReference>
<accession>B7GFF7</accession>
<name>B7GFF7_ANOFW</name>
<evidence type="ECO:0000313" key="2">
    <source>
        <dbReference type="Proteomes" id="UP000000742"/>
    </source>
</evidence>
<gene>
    <name evidence="1" type="primary">csfB</name>
    <name evidence="1" type="ordered locus">Aflv_0023</name>
</gene>
<dbReference type="InterPro" id="IPR019700">
    <property type="entry name" value="Sigma-G_inhibitor_Gin"/>
</dbReference>
<dbReference type="KEGG" id="afl:Aflv_0023"/>
<reference evidence="1 2" key="1">
    <citation type="journal article" date="2008" name="Genome Biol.">
        <title>Encapsulated in silica: genome, proteome and physiology of the thermophilic bacterium Anoxybacillus flavithermus WK1.</title>
        <authorList>
            <person name="Saw J.H."/>
            <person name="Mountain B.W."/>
            <person name="Feng L."/>
            <person name="Omelchenko M.V."/>
            <person name="Hou S."/>
            <person name="Saito J.A."/>
            <person name="Stott M.B."/>
            <person name="Li D."/>
            <person name="Zhao G."/>
            <person name="Wu J."/>
            <person name="Galperin M.Y."/>
            <person name="Koonin E.V."/>
            <person name="Makarova K.S."/>
            <person name="Wolf Y.I."/>
            <person name="Rigden D.J."/>
            <person name="Dunfield P.F."/>
            <person name="Wang L."/>
            <person name="Alam M."/>
        </authorList>
    </citation>
    <scope>NUCLEOTIDE SEQUENCE [LARGE SCALE GENOMIC DNA]</scope>
    <source>
        <strain evidence="2">DSM 21510 / WK1</strain>
    </source>
</reference>
<dbReference type="STRING" id="491915.Aflv_0023"/>
<dbReference type="AlphaFoldDB" id="B7GFF7"/>